<organism evidence="2 3">
    <name type="scientific">Escherichia coli</name>
    <dbReference type="NCBI Taxonomy" id="562"/>
    <lineage>
        <taxon>Bacteria</taxon>
        <taxon>Pseudomonadati</taxon>
        <taxon>Pseudomonadota</taxon>
        <taxon>Gammaproteobacteria</taxon>
        <taxon>Enterobacterales</taxon>
        <taxon>Enterobacteriaceae</taxon>
        <taxon>Escherichia</taxon>
    </lineage>
</organism>
<dbReference type="EMBL" id="UGCP01000002">
    <property type="protein sequence ID" value="STI83779.1"/>
    <property type="molecule type" value="Genomic_DNA"/>
</dbReference>
<evidence type="ECO:0000313" key="3">
    <source>
        <dbReference type="Proteomes" id="UP000254079"/>
    </source>
</evidence>
<accession>A0A376U349</accession>
<name>A0A376U349_ECOLX</name>
<sequence length="48" mass="5677">MGRKKKNNLKRIEKNSNFNSKRQRPPTHTNNEIPGEEIIFILEIESLN</sequence>
<protein>
    <submittedName>
        <fullName evidence="2">Uncharacterized protein</fullName>
    </submittedName>
</protein>
<evidence type="ECO:0000256" key="1">
    <source>
        <dbReference type="SAM" id="MobiDB-lite"/>
    </source>
</evidence>
<feature type="compositionally biased region" description="Polar residues" evidence="1">
    <location>
        <begin position="15"/>
        <end position="31"/>
    </location>
</feature>
<feature type="region of interest" description="Disordered" evidence="1">
    <location>
        <begin position="1"/>
        <end position="34"/>
    </location>
</feature>
<dbReference type="Proteomes" id="UP000254079">
    <property type="component" value="Unassembled WGS sequence"/>
</dbReference>
<proteinExistence type="predicted"/>
<reference evidence="2 3" key="1">
    <citation type="submission" date="2018-06" db="EMBL/GenBank/DDBJ databases">
        <authorList>
            <consortium name="Pathogen Informatics"/>
            <person name="Doyle S."/>
        </authorList>
    </citation>
    <scope>NUCLEOTIDE SEQUENCE [LARGE SCALE GENOMIC DNA]</scope>
    <source>
        <strain evidence="2 3">NCTC8622</strain>
    </source>
</reference>
<dbReference type="AlphaFoldDB" id="A0A376U349"/>
<gene>
    <name evidence="2" type="ORF">NCTC8622_02819</name>
</gene>
<evidence type="ECO:0000313" key="2">
    <source>
        <dbReference type="EMBL" id="STI83779.1"/>
    </source>
</evidence>